<feature type="transmembrane region" description="Helical" evidence="7">
    <location>
        <begin position="100"/>
        <end position="120"/>
    </location>
</feature>
<evidence type="ECO:0000313" key="12">
    <source>
        <dbReference type="Proteomes" id="UP000494205"/>
    </source>
</evidence>
<keyword evidence="2 7" id="KW-0813">Transport</keyword>
<evidence type="ECO:0000256" key="1">
    <source>
        <dbReference type="ARBA" id="ARBA00004651"/>
    </source>
</evidence>
<dbReference type="PANTHER" id="PTHR43386">
    <property type="entry name" value="OLIGOPEPTIDE TRANSPORT SYSTEM PERMEASE PROTEIN APPC"/>
    <property type="match status" value="1"/>
</dbReference>
<dbReference type="PANTHER" id="PTHR43386:SF25">
    <property type="entry name" value="PEPTIDE ABC TRANSPORTER PERMEASE PROTEIN"/>
    <property type="match status" value="1"/>
</dbReference>
<dbReference type="EMBL" id="PNXY01000002">
    <property type="protein sequence ID" value="PMS33729.1"/>
    <property type="molecule type" value="Genomic_DNA"/>
</dbReference>
<dbReference type="EMBL" id="CADIJZ010000006">
    <property type="protein sequence ID" value="CAB3670020.1"/>
    <property type="molecule type" value="Genomic_DNA"/>
</dbReference>
<comment type="subcellular location">
    <subcellularLocation>
        <location evidence="1 7">Cell membrane</location>
        <topology evidence="1 7">Multi-pass membrane protein</topology>
    </subcellularLocation>
</comment>
<name>A0A2N7WW88_9BURK</name>
<feature type="transmembrane region" description="Helical" evidence="7">
    <location>
        <begin position="140"/>
        <end position="169"/>
    </location>
</feature>
<dbReference type="Proteomes" id="UP000235659">
    <property type="component" value="Unassembled WGS sequence"/>
</dbReference>
<dbReference type="GO" id="GO:0005886">
    <property type="term" value="C:plasma membrane"/>
    <property type="evidence" value="ECO:0007669"/>
    <property type="project" value="UniProtKB-SubCell"/>
</dbReference>
<dbReference type="SUPFAM" id="SSF161098">
    <property type="entry name" value="MetI-like"/>
    <property type="match status" value="1"/>
</dbReference>
<reference evidence="10 11" key="1">
    <citation type="submission" date="2018-01" db="EMBL/GenBank/DDBJ databases">
        <title>Whole genome analyses suggest that Burkholderia sensu lato contains two further novel genera in the rhizoxinica-symbiotica group Mycetohabitans gen. nov., and Trinickia gen. nov.: implications for the evolution of diazotrophy and nodulation in the Burkholderiaceae.</title>
        <authorList>
            <person name="Estrada-de los Santos P."/>
            <person name="Palmer M."/>
            <person name="Chavez-Ramirez B."/>
            <person name="Beukes C."/>
            <person name="Steenkamp E.T."/>
            <person name="Hirsch A.M."/>
            <person name="Manyaka P."/>
            <person name="Maluk M."/>
            <person name="Lafos M."/>
            <person name="Crook M."/>
            <person name="Gross E."/>
            <person name="Simon M.F."/>
            <person name="Bueno dos Reis Junior F."/>
            <person name="Poole P.S."/>
            <person name="Venter S.N."/>
            <person name="James E.K."/>
        </authorList>
    </citation>
    <scope>NUCLEOTIDE SEQUENCE [LARGE SCALE GENOMIC DNA]</scope>
    <source>
        <strain evidence="10 11">WSM 3937</strain>
    </source>
</reference>
<dbReference type="InterPro" id="IPR050366">
    <property type="entry name" value="BP-dependent_transpt_permease"/>
</dbReference>
<evidence type="ECO:0000259" key="8">
    <source>
        <dbReference type="PROSITE" id="PS50928"/>
    </source>
</evidence>
<dbReference type="OrthoDB" id="9783218at2"/>
<comment type="similarity">
    <text evidence="7">Belongs to the binding-protein-dependent transport system permease family.</text>
</comment>
<dbReference type="PROSITE" id="PS50928">
    <property type="entry name" value="ABC_TM1"/>
    <property type="match status" value="1"/>
</dbReference>
<reference evidence="9 12" key="2">
    <citation type="submission" date="2020-04" db="EMBL/GenBank/DDBJ databases">
        <authorList>
            <person name="De Canck E."/>
        </authorList>
    </citation>
    <scope>NUCLEOTIDE SEQUENCE [LARGE SCALE GENOMIC DNA]</scope>
    <source>
        <strain evidence="9 12">LMG 27174</strain>
    </source>
</reference>
<dbReference type="CDD" id="cd06261">
    <property type="entry name" value="TM_PBP2"/>
    <property type="match status" value="1"/>
</dbReference>
<evidence type="ECO:0000256" key="3">
    <source>
        <dbReference type="ARBA" id="ARBA00022475"/>
    </source>
</evidence>
<evidence type="ECO:0000256" key="7">
    <source>
        <dbReference type="RuleBase" id="RU363032"/>
    </source>
</evidence>
<keyword evidence="5 7" id="KW-1133">Transmembrane helix</keyword>
<gene>
    <name evidence="9" type="primary">gsiD_2</name>
    <name evidence="10" type="ORF">C0Z16_04135</name>
    <name evidence="9" type="ORF">LMG27174_02104</name>
</gene>
<feature type="transmembrane region" description="Helical" evidence="7">
    <location>
        <begin position="39"/>
        <end position="58"/>
    </location>
</feature>
<evidence type="ECO:0000256" key="5">
    <source>
        <dbReference type="ARBA" id="ARBA00022989"/>
    </source>
</evidence>
<evidence type="ECO:0000313" key="11">
    <source>
        <dbReference type="Proteomes" id="UP000235659"/>
    </source>
</evidence>
<feature type="transmembrane region" description="Helical" evidence="7">
    <location>
        <begin position="274"/>
        <end position="295"/>
    </location>
</feature>
<protein>
    <submittedName>
        <fullName evidence="10">ABC transporter permease</fullName>
    </submittedName>
    <submittedName>
        <fullName evidence="9">Glutathione transport system permease protein GsiD</fullName>
    </submittedName>
</protein>
<dbReference type="InterPro" id="IPR035906">
    <property type="entry name" value="MetI-like_sf"/>
</dbReference>
<keyword evidence="4 7" id="KW-0812">Transmembrane</keyword>
<keyword evidence="11" id="KW-1185">Reference proteome</keyword>
<evidence type="ECO:0000313" key="10">
    <source>
        <dbReference type="EMBL" id="PMS33729.1"/>
    </source>
</evidence>
<dbReference type="GO" id="GO:0055085">
    <property type="term" value="P:transmembrane transport"/>
    <property type="evidence" value="ECO:0007669"/>
    <property type="project" value="InterPro"/>
</dbReference>
<feature type="transmembrane region" description="Helical" evidence="7">
    <location>
        <begin position="221"/>
        <end position="242"/>
    </location>
</feature>
<dbReference type="AlphaFoldDB" id="A0A2N7WW88"/>
<evidence type="ECO:0000256" key="2">
    <source>
        <dbReference type="ARBA" id="ARBA00022448"/>
    </source>
</evidence>
<evidence type="ECO:0000256" key="4">
    <source>
        <dbReference type="ARBA" id="ARBA00022692"/>
    </source>
</evidence>
<dbReference type="RefSeq" id="WP_102630901.1">
    <property type="nucleotide sequence ID" value="NZ_CADIJZ010000006.1"/>
</dbReference>
<evidence type="ECO:0000313" key="9">
    <source>
        <dbReference type="EMBL" id="CAB3670020.1"/>
    </source>
</evidence>
<sequence length="305" mass="33050">MNTIHHASTQPDSSGGLDQNSRTDRIIALMCSSPANVKIATTILLLVFSAAALAPIIAPYSQTQTFDAVLAPWSSQFWLGTDQLGRDVFSRLLFGGRNSILIAVATTTLSFSVGATAGSLSAIRGGWTDQIMSRVNDILMAIPTLIFALMLLSVFGTKVLNLVLIIAFLDATRVYRLTRAVSVNVVAMEFVEVARLRGEGWIWVMRREILPNIIPTLVAEFGIRFCYVFLTVAALSFLGVGIQPPTADWGSMVRENASLVGFLDSDPMLALTPLIPAFAIGMVTISMNLIIDWTLQLVGGLKETR</sequence>
<organism evidence="9 12">
    <name type="scientific">Paraburkholderia rhynchosiae</name>
    <dbReference type="NCBI Taxonomy" id="487049"/>
    <lineage>
        <taxon>Bacteria</taxon>
        <taxon>Pseudomonadati</taxon>
        <taxon>Pseudomonadota</taxon>
        <taxon>Betaproteobacteria</taxon>
        <taxon>Burkholderiales</taxon>
        <taxon>Burkholderiaceae</taxon>
        <taxon>Paraburkholderia</taxon>
    </lineage>
</organism>
<dbReference type="Pfam" id="PF00528">
    <property type="entry name" value="BPD_transp_1"/>
    <property type="match status" value="1"/>
</dbReference>
<accession>A0A2N7WW88</accession>
<keyword evidence="6 7" id="KW-0472">Membrane</keyword>
<feature type="domain" description="ABC transmembrane type-1" evidence="8">
    <location>
        <begin position="96"/>
        <end position="291"/>
    </location>
</feature>
<dbReference type="InterPro" id="IPR000515">
    <property type="entry name" value="MetI-like"/>
</dbReference>
<keyword evidence="3" id="KW-1003">Cell membrane</keyword>
<dbReference type="Gene3D" id="1.10.3720.10">
    <property type="entry name" value="MetI-like"/>
    <property type="match status" value="1"/>
</dbReference>
<dbReference type="Proteomes" id="UP000494205">
    <property type="component" value="Unassembled WGS sequence"/>
</dbReference>
<proteinExistence type="inferred from homology"/>
<evidence type="ECO:0000256" key="6">
    <source>
        <dbReference type="ARBA" id="ARBA00023136"/>
    </source>
</evidence>